<dbReference type="SUPFAM" id="SSF48726">
    <property type="entry name" value="Immunoglobulin"/>
    <property type="match status" value="2"/>
</dbReference>
<gene>
    <name evidence="1" type="ORF">C7M84_012077</name>
</gene>
<dbReference type="OrthoDB" id="6478865at2759"/>
<dbReference type="Proteomes" id="UP000283509">
    <property type="component" value="Unassembled WGS sequence"/>
</dbReference>
<dbReference type="InterPro" id="IPR036179">
    <property type="entry name" value="Ig-like_dom_sf"/>
</dbReference>
<name>A0A423SZM8_PENVA</name>
<dbReference type="AlphaFoldDB" id="A0A423SZM8"/>
<dbReference type="InterPro" id="IPR013783">
    <property type="entry name" value="Ig-like_fold"/>
</dbReference>
<dbReference type="PANTHER" id="PTHR21261">
    <property type="entry name" value="BEAT PROTEIN"/>
    <property type="match status" value="1"/>
</dbReference>
<accession>A0A423SZM8</accession>
<dbReference type="PANTHER" id="PTHR21261:SF2">
    <property type="entry name" value="GH04238P-RELATED"/>
    <property type="match status" value="1"/>
</dbReference>
<reference evidence="1 2" key="2">
    <citation type="submission" date="2019-01" db="EMBL/GenBank/DDBJ databases">
        <title>The decoding of complex shrimp genome reveals the adaptation for benthos swimmer, frequently molting mechanism and breeding impact on genome.</title>
        <authorList>
            <person name="Sun Y."/>
            <person name="Gao Y."/>
            <person name="Yu Y."/>
        </authorList>
    </citation>
    <scope>NUCLEOTIDE SEQUENCE [LARGE SCALE GENOMIC DNA]</scope>
    <source>
        <tissue evidence="1">Muscle</tissue>
    </source>
</reference>
<evidence type="ECO:0008006" key="3">
    <source>
        <dbReference type="Google" id="ProtNLM"/>
    </source>
</evidence>
<sequence length="315" mass="35097">MTGRTTSIEIVGEEVVQVVENGTEEYMVLDCPYELSEMDKLGLVIKWYHTNNPVNVYQWIQGSDPQAIGILEGRVDLDYEAKDEDYHRYRALYIIRPTTELSGEYTCTVSSFEDEKKYLQKLIVYSKPSEVNVWTEKRDDDTVTVLCEVDEIYPEPELTLHIVADSDNKTILAGAKEVKSWSQGSYSAMIELEIEEDDLDGPVEFVCEVAIPDTDLVFPNATKYEPIAEVEEVEEEESPNLILTFYPLVAEVEGGGEGRSEGGGGCSDIRRTKDLLSISHHFGIGSPASVSSVDQTMISLQLDGSSLAQRANGNN</sequence>
<evidence type="ECO:0000313" key="2">
    <source>
        <dbReference type="Proteomes" id="UP000283509"/>
    </source>
</evidence>
<dbReference type="EMBL" id="QCYY01002528">
    <property type="protein sequence ID" value="ROT69694.1"/>
    <property type="molecule type" value="Genomic_DNA"/>
</dbReference>
<reference evidence="1 2" key="1">
    <citation type="submission" date="2018-04" db="EMBL/GenBank/DDBJ databases">
        <authorList>
            <person name="Zhang X."/>
            <person name="Yuan J."/>
            <person name="Li F."/>
            <person name="Xiang J."/>
        </authorList>
    </citation>
    <scope>NUCLEOTIDE SEQUENCE [LARGE SCALE GENOMIC DNA]</scope>
    <source>
        <tissue evidence="1">Muscle</tissue>
    </source>
</reference>
<dbReference type="Gene3D" id="2.60.40.10">
    <property type="entry name" value="Immunoglobulins"/>
    <property type="match status" value="2"/>
</dbReference>
<comment type="caution">
    <text evidence="1">The sequence shown here is derived from an EMBL/GenBank/DDBJ whole genome shotgun (WGS) entry which is preliminary data.</text>
</comment>
<keyword evidence="2" id="KW-1185">Reference proteome</keyword>
<organism evidence="1 2">
    <name type="scientific">Penaeus vannamei</name>
    <name type="common">Whiteleg shrimp</name>
    <name type="synonym">Litopenaeus vannamei</name>
    <dbReference type="NCBI Taxonomy" id="6689"/>
    <lineage>
        <taxon>Eukaryota</taxon>
        <taxon>Metazoa</taxon>
        <taxon>Ecdysozoa</taxon>
        <taxon>Arthropoda</taxon>
        <taxon>Crustacea</taxon>
        <taxon>Multicrustacea</taxon>
        <taxon>Malacostraca</taxon>
        <taxon>Eumalacostraca</taxon>
        <taxon>Eucarida</taxon>
        <taxon>Decapoda</taxon>
        <taxon>Dendrobranchiata</taxon>
        <taxon>Penaeoidea</taxon>
        <taxon>Penaeidae</taxon>
        <taxon>Penaeus</taxon>
    </lineage>
</organism>
<protein>
    <recommendedName>
        <fullName evidence="3">Ig-like domain-containing protein</fullName>
    </recommendedName>
</protein>
<proteinExistence type="predicted"/>
<evidence type="ECO:0000313" key="1">
    <source>
        <dbReference type="EMBL" id="ROT69694.1"/>
    </source>
</evidence>